<dbReference type="Proteomes" id="UP000315534">
    <property type="component" value="Unassembled WGS sequence"/>
</dbReference>
<dbReference type="AlphaFoldDB" id="A0A523XSL8"/>
<evidence type="ECO:0000313" key="1">
    <source>
        <dbReference type="EMBL" id="TET82318.1"/>
    </source>
</evidence>
<sequence length="209" mass="23851">MLSDLSKKGANIQRLARKASKNGETLSEVTKGISSDKARVKYGCAKVLRTLSEMNPKVLYSSWDFFADMLDTDNTFLKSDAAFIIANLTGIDSKRKFEKLFDKFYELLYDESMVTAANVVKISGVVAKAKPKLQSRITNRLLSIDKTHHGRECKNVIKGHAIQALDEYFDESRDKKKILKFVKKQLRNPRPGTRKKAEKFLKKWDEGRL</sequence>
<name>A0A523XSL8_UNCT6</name>
<evidence type="ECO:0008006" key="3">
    <source>
        <dbReference type="Google" id="ProtNLM"/>
    </source>
</evidence>
<reference evidence="1 2" key="1">
    <citation type="submission" date="2019-03" db="EMBL/GenBank/DDBJ databases">
        <title>Metabolic potential of uncultured bacteria and archaea associated with petroleum seepage in deep-sea sediments.</title>
        <authorList>
            <person name="Dong X."/>
            <person name="Hubert C."/>
        </authorList>
    </citation>
    <scope>NUCLEOTIDE SEQUENCE [LARGE SCALE GENOMIC DNA]</scope>
    <source>
        <strain evidence="1">E29_bin36</strain>
    </source>
</reference>
<evidence type="ECO:0000313" key="2">
    <source>
        <dbReference type="Proteomes" id="UP000315534"/>
    </source>
</evidence>
<dbReference type="Gene3D" id="1.25.10.10">
    <property type="entry name" value="Leucine-rich Repeat Variant"/>
    <property type="match status" value="1"/>
</dbReference>
<dbReference type="InterPro" id="IPR011989">
    <property type="entry name" value="ARM-like"/>
</dbReference>
<organism evidence="1 2">
    <name type="scientific">candidate division TA06 bacterium</name>
    <dbReference type="NCBI Taxonomy" id="2250710"/>
    <lineage>
        <taxon>Bacteria</taxon>
        <taxon>Bacteria division TA06</taxon>
    </lineage>
</organism>
<protein>
    <recommendedName>
        <fullName evidence="3">HEAT repeat domain-containing protein</fullName>
    </recommendedName>
</protein>
<dbReference type="InterPro" id="IPR016024">
    <property type="entry name" value="ARM-type_fold"/>
</dbReference>
<gene>
    <name evidence="1" type="ORF">E3J38_02345</name>
</gene>
<accession>A0A523XSL8</accession>
<proteinExistence type="predicted"/>
<dbReference type="SUPFAM" id="SSF48371">
    <property type="entry name" value="ARM repeat"/>
    <property type="match status" value="1"/>
</dbReference>
<dbReference type="EMBL" id="SOIP01000144">
    <property type="protein sequence ID" value="TET82318.1"/>
    <property type="molecule type" value="Genomic_DNA"/>
</dbReference>
<comment type="caution">
    <text evidence="1">The sequence shown here is derived from an EMBL/GenBank/DDBJ whole genome shotgun (WGS) entry which is preliminary data.</text>
</comment>